<dbReference type="Gene3D" id="3.90.780.10">
    <property type="entry name" value="5'-Nucleotidase, C-terminal domain"/>
    <property type="match status" value="2"/>
</dbReference>
<dbReference type="EMBL" id="JADXDR010000021">
    <property type="protein sequence ID" value="KAI7845123.1"/>
    <property type="molecule type" value="Genomic_DNA"/>
</dbReference>
<gene>
    <name evidence="4" type="ORF">COHA_001328</name>
</gene>
<evidence type="ECO:0000313" key="5">
    <source>
        <dbReference type="Proteomes" id="UP001205105"/>
    </source>
</evidence>
<feature type="chain" id="PRO_5041953191" description="5'-Nucleotidase C-terminal domain-containing protein" evidence="2">
    <location>
        <begin position="16"/>
        <end position="492"/>
    </location>
</feature>
<reference evidence="4" key="1">
    <citation type="submission" date="2020-11" db="EMBL/GenBank/DDBJ databases">
        <title>Chlorella ohadii genome sequencing and assembly.</title>
        <authorList>
            <person name="Murik O."/>
            <person name="Treves H."/>
            <person name="Kedem I."/>
            <person name="Shotland Y."/>
            <person name="Kaplan A."/>
        </authorList>
    </citation>
    <scope>NUCLEOTIDE SEQUENCE</scope>
    <source>
        <strain evidence="4">1</strain>
    </source>
</reference>
<dbReference type="Proteomes" id="UP001205105">
    <property type="component" value="Unassembled WGS sequence"/>
</dbReference>
<feature type="domain" description="5'-Nucleotidase C-terminal" evidence="3">
    <location>
        <begin position="42"/>
        <end position="198"/>
    </location>
</feature>
<dbReference type="PANTHER" id="PTHR11575">
    <property type="entry name" value="5'-NUCLEOTIDASE-RELATED"/>
    <property type="match status" value="1"/>
</dbReference>
<dbReference type="InterPro" id="IPR008334">
    <property type="entry name" value="5'-Nucleotdase_C"/>
</dbReference>
<keyword evidence="2" id="KW-0732">Signal</keyword>
<sequence>MRLALLLALCGLAVAQTATKVWIAANAGAPGSQEANITKLVRVLETNGGDLVADAVKWFAQTANAVRGADEQLPWVALVNGGSVRASIPAGPISQQQVLDLVPFPDWLVAKRVKAADLLIALENGVSKWQDTPIDPAGRFPLVSGLRYVFDPTQPVGRRILAAKLGDGRKLLRDYFGEVVVVTNNFVAGGNDGYAILAAAPTVANRTNDGLPQIVGSYLARFSPVSPATDGRIANCLLTAGIPACGPAYKKALGVSMVWLTADQGQPRTPEAKVSYVVRRQETNLGNLIADSLLLTARMSWTRYPLPADLKGLPLVALFNAGTLQDSIPAGPVTVGKLQGALPYSVDGITIKRVTAAGLVAALNNGVSIWGTKQTLTDGRFPQVGGMKFAFDARTRRVLSVHLGNGAWLFGAPAPTKHHTPVVYTGDLLLITNNYVAEGGDGYAAIQASPTVYSQDGDFVNAAVARALQALPVPFSVGTQGRITIVKRRHQH</sequence>
<dbReference type="InterPro" id="IPR006179">
    <property type="entry name" value="5_nucleotidase/apyrase"/>
</dbReference>
<comment type="similarity">
    <text evidence="1">Belongs to the 5'-nucleotidase family.</text>
</comment>
<dbReference type="InterPro" id="IPR036907">
    <property type="entry name" value="5'-Nucleotdase_C_sf"/>
</dbReference>
<evidence type="ECO:0000256" key="2">
    <source>
        <dbReference type="SAM" id="SignalP"/>
    </source>
</evidence>
<keyword evidence="5" id="KW-1185">Reference proteome</keyword>
<dbReference type="PANTHER" id="PTHR11575:SF24">
    <property type="entry name" value="5'-NUCLEOTIDASE"/>
    <property type="match status" value="1"/>
</dbReference>
<evidence type="ECO:0000259" key="3">
    <source>
        <dbReference type="Pfam" id="PF02872"/>
    </source>
</evidence>
<evidence type="ECO:0000313" key="4">
    <source>
        <dbReference type="EMBL" id="KAI7845123.1"/>
    </source>
</evidence>
<dbReference type="Pfam" id="PF02872">
    <property type="entry name" value="5_nucleotid_C"/>
    <property type="match status" value="2"/>
</dbReference>
<protein>
    <recommendedName>
        <fullName evidence="3">5'-Nucleotidase C-terminal domain-containing protein</fullName>
    </recommendedName>
</protein>
<dbReference type="AlphaFoldDB" id="A0AAD5DYS4"/>
<evidence type="ECO:0000256" key="1">
    <source>
        <dbReference type="ARBA" id="ARBA00006654"/>
    </source>
</evidence>
<proteinExistence type="inferred from homology"/>
<dbReference type="GO" id="GO:0009166">
    <property type="term" value="P:nucleotide catabolic process"/>
    <property type="evidence" value="ECO:0007669"/>
    <property type="project" value="InterPro"/>
</dbReference>
<comment type="caution">
    <text evidence="4">The sequence shown here is derived from an EMBL/GenBank/DDBJ whole genome shotgun (WGS) entry which is preliminary data.</text>
</comment>
<feature type="domain" description="5'-Nucleotidase C-terminal" evidence="3">
    <location>
        <begin position="278"/>
        <end position="446"/>
    </location>
</feature>
<dbReference type="GO" id="GO:0016787">
    <property type="term" value="F:hydrolase activity"/>
    <property type="evidence" value="ECO:0007669"/>
    <property type="project" value="InterPro"/>
</dbReference>
<accession>A0AAD5DYS4</accession>
<dbReference type="SUPFAM" id="SSF55816">
    <property type="entry name" value="5'-nucleotidase (syn. UDP-sugar hydrolase), C-terminal domain"/>
    <property type="match status" value="2"/>
</dbReference>
<organism evidence="4 5">
    <name type="scientific">Chlorella ohadii</name>
    <dbReference type="NCBI Taxonomy" id="2649997"/>
    <lineage>
        <taxon>Eukaryota</taxon>
        <taxon>Viridiplantae</taxon>
        <taxon>Chlorophyta</taxon>
        <taxon>core chlorophytes</taxon>
        <taxon>Trebouxiophyceae</taxon>
        <taxon>Chlorellales</taxon>
        <taxon>Chlorellaceae</taxon>
        <taxon>Chlorella clade</taxon>
        <taxon>Chlorella</taxon>
    </lineage>
</organism>
<name>A0AAD5DYS4_9CHLO</name>
<feature type="signal peptide" evidence="2">
    <location>
        <begin position="1"/>
        <end position="15"/>
    </location>
</feature>